<keyword evidence="3" id="KW-1185">Reference proteome</keyword>
<proteinExistence type="predicted"/>
<dbReference type="RefSeq" id="WP_380941085.1">
    <property type="nucleotide sequence ID" value="NZ_JBHUFC010000006.1"/>
</dbReference>
<protein>
    <submittedName>
        <fullName evidence="2">Uncharacterized protein</fullName>
    </submittedName>
</protein>
<evidence type="ECO:0000313" key="3">
    <source>
        <dbReference type="Proteomes" id="UP001597283"/>
    </source>
</evidence>
<evidence type="ECO:0000313" key="2">
    <source>
        <dbReference type="EMBL" id="MFD1788700.1"/>
    </source>
</evidence>
<sequence>MMTDEKPQPDETILGGESSVPDTAGSAAGGAENAPAPKDKDATKPPER</sequence>
<comment type="caution">
    <text evidence="2">The sequence shown here is derived from an EMBL/GenBank/DDBJ whole genome shotgun (WGS) entry which is preliminary data.</text>
</comment>
<evidence type="ECO:0000256" key="1">
    <source>
        <dbReference type="SAM" id="MobiDB-lite"/>
    </source>
</evidence>
<name>A0ABW4NEY4_9SPHN</name>
<organism evidence="2 3">
    <name type="scientific">Sphingomonas floccifaciens</name>
    <dbReference type="NCBI Taxonomy" id="1844115"/>
    <lineage>
        <taxon>Bacteria</taxon>
        <taxon>Pseudomonadati</taxon>
        <taxon>Pseudomonadota</taxon>
        <taxon>Alphaproteobacteria</taxon>
        <taxon>Sphingomonadales</taxon>
        <taxon>Sphingomonadaceae</taxon>
        <taxon>Sphingomonas</taxon>
    </lineage>
</organism>
<accession>A0ABW4NEY4</accession>
<dbReference type="Proteomes" id="UP001597283">
    <property type="component" value="Unassembled WGS sequence"/>
</dbReference>
<gene>
    <name evidence="2" type="ORF">ACFSC3_14115</name>
</gene>
<dbReference type="EMBL" id="JBHUFC010000006">
    <property type="protein sequence ID" value="MFD1788700.1"/>
    <property type="molecule type" value="Genomic_DNA"/>
</dbReference>
<feature type="region of interest" description="Disordered" evidence="1">
    <location>
        <begin position="1"/>
        <end position="48"/>
    </location>
</feature>
<reference evidence="3" key="1">
    <citation type="journal article" date="2019" name="Int. J. Syst. Evol. Microbiol.">
        <title>The Global Catalogue of Microorganisms (GCM) 10K type strain sequencing project: providing services to taxonomists for standard genome sequencing and annotation.</title>
        <authorList>
            <consortium name="The Broad Institute Genomics Platform"/>
            <consortium name="The Broad Institute Genome Sequencing Center for Infectious Disease"/>
            <person name="Wu L."/>
            <person name="Ma J."/>
        </authorList>
    </citation>
    <scope>NUCLEOTIDE SEQUENCE [LARGE SCALE GENOMIC DNA]</scope>
    <source>
        <strain evidence="3">Q85</strain>
    </source>
</reference>
<feature type="compositionally biased region" description="Basic and acidic residues" evidence="1">
    <location>
        <begin position="37"/>
        <end position="48"/>
    </location>
</feature>